<feature type="compositionally biased region" description="Basic and acidic residues" evidence="1">
    <location>
        <begin position="476"/>
        <end position="488"/>
    </location>
</feature>
<accession>A0ABQ8IS39</accession>
<feature type="region of interest" description="Disordered" evidence="1">
    <location>
        <begin position="262"/>
        <end position="488"/>
    </location>
</feature>
<reference evidence="2 3" key="2">
    <citation type="journal article" date="2022" name="Mol. Biol. Evol.">
        <title>Comparative Genomics Reveals Insights into the Divergent Evolution of Astigmatic Mites and Household Pest Adaptations.</title>
        <authorList>
            <person name="Xiong Q."/>
            <person name="Wan A.T."/>
            <person name="Liu X."/>
            <person name="Fung C.S."/>
            <person name="Xiao X."/>
            <person name="Malainual N."/>
            <person name="Hou J."/>
            <person name="Wang L."/>
            <person name="Wang M."/>
            <person name="Yang K.Y."/>
            <person name="Cui Y."/>
            <person name="Leung E.L."/>
            <person name="Nong W."/>
            <person name="Shin S.K."/>
            <person name="Au S.W."/>
            <person name="Jeong K.Y."/>
            <person name="Chew F.T."/>
            <person name="Hui J.H."/>
            <person name="Leung T.F."/>
            <person name="Tungtrongchitr A."/>
            <person name="Zhong N."/>
            <person name="Liu Z."/>
            <person name="Tsui S.K."/>
        </authorList>
    </citation>
    <scope>NUCLEOTIDE SEQUENCE [LARGE SCALE GENOMIC DNA]</scope>
    <source>
        <strain evidence="2">Derp</strain>
    </source>
</reference>
<dbReference type="Proteomes" id="UP000887458">
    <property type="component" value="Unassembled WGS sequence"/>
</dbReference>
<evidence type="ECO:0000313" key="3">
    <source>
        <dbReference type="Proteomes" id="UP000887458"/>
    </source>
</evidence>
<feature type="compositionally biased region" description="Polar residues" evidence="1">
    <location>
        <begin position="140"/>
        <end position="151"/>
    </location>
</feature>
<comment type="caution">
    <text evidence="2">The sequence shown here is derived from an EMBL/GenBank/DDBJ whole genome shotgun (WGS) entry which is preliminary data.</text>
</comment>
<evidence type="ECO:0000256" key="1">
    <source>
        <dbReference type="SAM" id="MobiDB-lite"/>
    </source>
</evidence>
<feature type="region of interest" description="Disordered" evidence="1">
    <location>
        <begin position="1"/>
        <end position="169"/>
    </location>
</feature>
<feature type="compositionally biased region" description="Basic and acidic residues" evidence="1">
    <location>
        <begin position="356"/>
        <end position="366"/>
    </location>
</feature>
<feature type="compositionally biased region" description="Polar residues" evidence="1">
    <location>
        <begin position="433"/>
        <end position="447"/>
    </location>
</feature>
<protein>
    <submittedName>
        <fullName evidence="2">Uncharacterized protein</fullName>
    </submittedName>
</protein>
<feature type="compositionally biased region" description="Low complexity" evidence="1">
    <location>
        <begin position="75"/>
        <end position="84"/>
    </location>
</feature>
<keyword evidence="3" id="KW-1185">Reference proteome</keyword>
<feature type="compositionally biased region" description="Low complexity" evidence="1">
    <location>
        <begin position="94"/>
        <end position="111"/>
    </location>
</feature>
<name>A0ABQ8IS39_DERPT</name>
<sequence>MDTKMDELMQKSMIKKTSGKNDEHPHKSMTKKTDTKIDVSKQKSSVKKTLSLSKAKIQDLSKSKVKKTSSKKSLSKAISLSKTKSLAKAKSGSKIRNASSMKKSSSKNMKSSGRKKPSHESKSISKQKLDSQVDVKKTNGEQPSKITTVISKRSLEKPGMPIPSNPLIETSKVNITKSCVVNENEPKSETRMVQLNVPEKVQKQLDEIVQNLQKSDPDDEWEYFYEPIEWPDVQNDDYEYQWIDEKDVHKYSPEQIIRISAKGKEKSVLKTNENASKTNKEQNDKKESSIIIKKADGFLTDEEKSKSRYKTARKPRNSQNEEVSLKQQIEEISKRFINKFPKSKKIEQPKPYSGKETSKKQTDADPAKITPKESTQIPEGKISTANFSKKSSKKHSTNADPAKITPKESTQIPEGKKSTANFSKKSSKKHSTNTDPTKITSKESTQIPEGKKSSKKHSKNTDPTKITSKESTQIPEGKKSSKKNESKK</sequence>
<gene>
    <name evidence="2" type="ORF">DERP_006815</name>
</gene>
<feature type="compositionally biased region" description="Basic and acidic residues" evidence="1">
    <location>
        <begin position="278"/>
        <end position="306"/>
    </location>
</feature>
<reference evidence="2 3" key="1">
    <citation type="journal article" date="2018" name="J. Allergy Clin. Immunol.">
        <title>High-quality assembly of Dermatophagoides pteronyssinus genome and transcriptome reveals a wide range of novel allergens.</title>
        <authorList>
            <person name="Liu X.Y."/>
            <person name="Yang K.Y."/>
            <person name="Wang M.Q."/>
            <person name="Kwok J.S."/>
            <person name="Zeng X."/>
            <person name="Yang Z."/>
            <person name="Xiao X.J."/>
            <person name="Lau C.P."/>
            <person name="Li Y."/>
            <person name="Huang Z.M."/>
            <person name="Ba J.G."/>
            <person name="Yim A.K."/>
            <person name="Ouyang C.Y."/>
            <person name="Ngai S.M."/>
            <person name="Chan T.F."/>
            <person name="Leung E.L."/>
            <person name="Liu L."/>
            <person name="Liu Z.G."/>
            <person name="Tsui S.K."/>
        </authorList>
    </citation>
    <scope>NUCLEOTIDE SEQUENCE [LARGE SCALE GENOMIC DNA]</scope>
    <source>
        <strain evidence="2">Derp</strain>
    </source>
</reference>
<feature type="compositionally biased region" description="Basic residues" evidence="1">
    <location>
        <begin position="63"/>
        <end position="74"/>
    </location>
</feature>
<dbReference type="EMBL" id="NJHN03000123">
    <property type="protein sequence ID" value="KAH9413129.1"/>
    <property type="molecule type" value="Genomic_DNA"/>
</dbReference>
<evidence type="ECO:0000313" key="2">
    <source>
        <dbReference type="EMBL" id="KAH9413129.1"/>
    </source>
</evidence>
<organism evidence="2 3">
    <name type="scientific">Dermatophagoides pteronyssinus</name>
    <name type="common">European house dust mite</name>
    <dbReference type="NCBI Taxonomy" id="6956"/>
    <lineage>
        <taxon>Eukaryota</taxon>
        <taxon>Metazoa</taxon>
        <taxon>Ecdysozoa</taxon>
        <taxon>Arthropoda</taxon>
        <taxon>Chelicerata</taxon>
        <taxon>Arachnida</taxon>
        <taxon>Acari</taxon>
        <taxon>Acariformes</taxon>
        <taxon>Sarcoptiformes</taxon>
        <taxon>Astigmata</taxon>
        <taxon>Psoroptidia</taxon>
        <taxon>Analgoidea</taxon>
        <taxon>Pyroglyphidae</taxon>
        <taxon>Dermatophagoidinae</taxon>
        <taxon>Dermatophagoides</taxon>
    </lineage>
</organism>
<feature type="compositionally biased region" description="Polar residues" evidence="1">
    <location>
        <begin position="372"/>
        <end position="389"/>
    </location>
</feature>
<feature type="compositionally biased region" description="Polar residues" evidence="1">
    <location>
        <begin position="407"/>
        <end position="422"/>
    </location>
</feature>
<feature type="compositionally biased region" description="Polar residues" evidence="1">
    <location>
        <begin position="461"/>
        <end position="474"/>
    </location>
</feature>
<feature type="compositionally biased region" description="Basic residues" evidence="1">
    <location>
        <begin position="307"/>
        <end position="316"/>
    </location>
</feature>
<feature type="compositionally biased region" description="Basic and acidic residues" evidence="1">
    <location>
        <begin position="118"/>
        <end position="139"/>
    </location>
</feature>
<feature type="compositionally biased region" description="Basic and acidic residues" evidence="1">
    <location>
        <begin position="19"/>
        <end position="41"/>
    </location>
</feature>
<proteinExistence type="predicted"/>
<feature type="compositionally biased region" description="Polar residues" evidence="1">
    <location>
        <begin position="317"/>
        <end position="327"/>
    </location>
</feature>